<organism evidence="1">
    <name type="scientific">marine sediment metagenome</name>
    <dbReference type="NCBI Taxonomy" id="412755"/>
    <lineage>
        <taxon>unclassified sequences</taxon>
        <taxon>metagenomes</taxon>
        <taxon>ecological metagenomes</taxon>
    </lineage>
</organism>
<comment type="caution">
    <text evidence="1">The sequence shown here is derived from an EMBL/GenBank/DDBJ whole genome shotgun (WGS) entry which is preliminary data.</text>
</comment>
<evidence type="ECO:0000313" key="1">
    <source>
        <dbReference type="EMBL" id="GAI27726.1"/>
    </source>
</evidence>
<sequence>MTSVQKGYIKDTIKVATIGSKIEGLIVGESDEYCLEYTCDAYTHNCKNCTIKGTLYFSGGGTENCEATEGVKERPVQESKDLPILQSQIDEWKTEASCSDKPECIIEGDYILDGKVTDYLGPKKITGNMTLDNKAILIMTGTIWVVGDVTVRNRAEIQLDPISYGGLSGILIADGKIHIKPGVTLEGSGEEGSYLLILSTNDSLDKLMPAIDVDNTTAGGIFYTPNTYNGRNGGLIVIKNRVEAREVAGYQIYLEEKAAINY</sequence>
<protein>
    <submittedName>
        <fullName evidence="1">Uncharacterized protein</fullName>
    </submittedName>
</protein>
<reference evidence="1" key="1">
    <citation type="journal article" date="2014" name="Front. Microbiol.">
        <title>High frequency of phylogenetically diverse reductive dehalogenase-homologous genes in deep subseafloor sedimentary metagenomes.</title>
        <authorList>
            <person name="Kawai M."/>
            <person name="Futagami T."/>
            <person name="Toyoda A."/>
            <person name="Takaki Y."/>
            <person name="Nishi S."/>
            <person name="Hori S."/>
            <person name="Arai W."/>
            <person name="Tsubouchi T."/>
            <person name="Morono Y."/>
            <person name="Uchiyama I."/>
            <person name="Ito T."/>
            <person name="Fujiyama A."/>
            <person name="Inagaki F."/>
            <person name="Takami H."/>
        </authorList>
    </citation>
    <scope>NUCLEOTIDE SEQUENCE</scope>
    <source>
        <strain evidence="1">Expedition CK06-06</strain>
    </source>
</reference>
<name>X1NC19_9ZZZZ</name>
<dbReference type="EMBL" id="BARV01016498">
    <property type="protein sequence ID" value="GAI27726.1"/>
    <property type="molecule type" value="Genomic_DNA"/>
</dbReference>
<dbReference type="AlphaFoldDB" id="X1NC19"/>
<gene>
    <name evidence="1" type="ORF">S06H3_28297</name>
</gene>
<accession>X1NC19</accession>
<proteinExistence type="predicted"/>
<feature type="non-terminal residue" evidence="1">
    <location>
        <position position="262"/>
    </location>
</feature>